<evidence type="ECO:0000313" key="1">
    <source>
        <dbReference type="EMBL" id="QQG36429.1"/>
    </source>
</evidence>
<gene>
    <name evidence="1" type="ORF">HYS17_01145</name>
</gene>
<dbReference type="GO" id="GO:0000150">
    <property type="term" value="F:DNA strand exchange activity"/>
    <property type="evidence" value="ECO:0007669"/>
    <property type="project" value="InterPro"/>
</dbReference>
<name>A0A7T5R2V3_9BACT</name>
<dbReference type="InterPro" id="IPR036162">
    <property type="entry name" value="Resolvase-like_N_sf"/>
</dbReference>
<organism evidence="1 2">
    <name type="scientific">Micavibrio aeruginosavorus</name>
    <dbReference type="NCBI Taxonomy" id="349221"/>
    <lineage>
        <taxon>Bacteria</taxon>
        <taxon>Pseudomonadati</taxon>
        <taxon>Bdellovibrionota</taxon>
        <taxon>Bdellovibrionia</taxon>
        <taxon>Bdellovibrionales</taxon>
        <taxon>Pseudobdellovibrionaceae</taxon>
        <taxon>Micavibrio</taxon>
    </lineage>
</organism>
<evidence type="ECO:0000313" key="2">
    <source>
        <dbReference type="Proteomes" id="UP000595362"/>
    </source>
</evidence>
<reference evidence="1 2" key="1">
    <citation type="submission" date="2020-07" db="EMBL/GenBank/DDBJ databases">
        <title>Huge and variable diversity of episymbiotic CPR bacteria and DPANN archaea in groundwater ecosystems.</title>
        <authorList>
            <person name="He C.Y."/>
            <person name="Keren R."/>
            <person name="Whittaker M."/>
            <person name="Farag I.F."/>
            <person name="Doudna J."/>
            <person name="Cate J.H.D."/>
            <person name="Banfield J.F."/>
        </authorList>
    </citation>
    <scope>NUCLEOTIDE SEQUENCE [LARGE SCALE GENOMIC DNA]</scope>
    <source>
        <strain evidence="1">NC_groundwater_70_Ag_B-0.1um_54_66</strain>
    </source>
</reference>
<accession>A0A7T5R2V3</accession>
<dbReference type="AlphaFoldDB" id="A0A7T5R2V3"/>
<proteinExistence type="predicted"/>
<dbReference type="Proteomes" id="UP000595362">
    <property type="component" value="Chromosome"/>
</dbReference>
<sequence length="132" mass="15226">MKALIYTRVMPDNKKVARPDRLQEQEKRCRDFLRDNRITPVRTYSDQGVMHPQRFLPGMRSLLQHLARSSEEMLVICDHPGRLGLKSDIQKAVTAQIEDLGGRIITVMGTAEQYRASYSTVENILVRLEKTK</sequence>
<dbReference type="SUPFAM" id="SSF53041">
    <property type="entry name" value="Resolvase-like"/>
    <property type="match status" value="1"/>
</dbReference>
<protein>
    <recommendedName>
        <fullName evidence="3">Resolvase/invertase-type recombinase catalytic domain-containing protein</fullName>
    </recommendedName>
</protein>
<dbReference type="EMBL" id="CP066681">
    <property type="protein sequence ID" value="QQG36429.1"/>
    <property type="molecule type" value="Genomic_DNA"/>
</dbReference>
<dbReference type="Gene3D" id="3.40.50.1390">
    <property type="entry name" value="Resolvase, N-terminal catalytic domain"/>
    <property type="match status" value="1"/>
</dbReference>
<evidence type="ECO:0008006" key="3">
    <source>
        <dbReference type="Google" id="ProtNLM"/>
    </source>
</evidence>
<dbReference type="GO" id="GO:0003677">
    <property type="term" value="F:DNA binding"/>
    <property type="evidence" value="ECO:0007669"/>
    <property type="project" value="InterPro"/>
</dbReference>